<dbReference type="Proteomes" id="UP000077755">
    <property type="component" value="Chromosome 3"/>
</dbReference>
<dbReference type="OrthoDB" id="1872570at2759"/>
<dbReference type="AlphaFoldDB" id="A0A161Y0J9"/>
<dbReference type="SUPFAM" id="SSF50386">
    <property type="entry name" value="STI-like"/>
    <property type="match status" value="1"/>
</dbReference>
<sequence length="205" mass="22846">MKPYIFLPFFLLLVPCALAASAPNPVIDTFGRYLRQGVSYYIVPVPPEDPTVSSRGGGLNLAATRNKTCPLDVVQEMDENNKGLPFSFIPINPKKGVIRESTDLNIKYMGDTACNESMVWMLNQLGDPNGPYFVTTGGVEGNPGAQTIGNWFKIEVFIDDYKIMYCPTVCKYCKVICRDVGIVVVNGRRYLGLTDQPRRVMFKTQ</sequence>
<proteinExistence type="inferred from homology"/>
<dbReference type="KEGG" id="dcr:108211554"/>
<gene>
    <name evidence="3" type="ORF">DCAR_011411</name>
    <name evidence="4" type="ORF">DCAR_0312911</name>
</gene>
<dbReference type="Gene3D" id="2.80.10.50">
    <property type="match status" value="1"/>
</dbReference>
<name>A0A161Y0J9_DAUCS</name>
<dbReference type="SMART" id="SM00452">
    <property type="entry name" value="STI"/>
    <property type="match status" value="1"/>
</dbReference>
<protein>
    <recommendedName>
        <fullName evidence="6">Miraculin</fullName>
    </recommendedName>
</protein>
<evidence type="ECO:0000256" key="1">
    <source>
        <dbReference type="ARBA" id="ARBA00005440"/>
    </source>
</evidence>
<evidence type="ECO:0000313" key="5">
    <source>
        <dbReference type="Proteomes" id="UP000077755"/>
    </source>
</evidence>
<comment type="similarity">
    <text evidence="1">Belongs to the protease inhibitor I3 (leguminous Kunitz-type inhibitor) family.</text>
</comment>
<dbReference type="EMBL" id="LNRQ01000003">
    <property type="protein sequence ID" value="KZN02657.1"/>
    <property type="molecule type" value="Genomic_DNA"/>
</dbReference>
<dbReference type="Pfam" id="PF00197">
    <property type="entry name" value="Kunitz_legume"/>
    <property type="match status" value="1"/>
</dbReference>
<dbReference type="Gramene" id="KZN02657">
    <property type="protein sequence ID" value="KZN02657"/>
    <property type="gene ID" value="DCAR_011411"/>
</dbReference>
<feature type="signal peptide" evidence="2">
    <location>
        <begin position="1"/>
        <end position="19"/>
    </location>
</feature>
<organism evidence="3">
    <name type="scientific">Daucus carota subsp. sativus</name>
    <name type="common">Carrot</name>
    <dbReference type="NCBI Taxonomy" id="79200"/>
    <lineage>
        <taxon>Eukaryota</taxon>
        <taxon>Viridiplantae</taxon>
        <taxon>Streptophyta</taxon>
        <taxon>Embryophyta</taxon>
        <taxon>Tracheophyta</taxon>
        <taxon>Spermatophyta</taxon>
        <taxon>Magnoliopsida</taxon>
        <taxon>eudicotyledons</taxon>
        <taxon>Gunneridae</taxon>
        <taxon>Pentapetalae</taxon>
        <taxon>asterids</taxon>
        <taxon>campanulids</taxon>
        <taxon>Apiales</taxon>
        <taxon>Apiaceae</taxon>
        <taxon>Apioideae</taxon>
        <taxon>Scandiceae</taxon>
        <taxon>Daucinae</taxon>
        <taxon>Daucus</taxon>
        <taxon>Daucus sect. Daucus</taxon>
    </lineage>
</organism>
<dbReference type="EMBL" id="CP093345">
    <property type="protein sequence ID" value="WOG93625.1"/>
    <property type="molecule type" value="Genomic_DNA"/>
</dbReference>
<accession>A0A161Y0J9</accession>
<dbReference type="PANTHER" id="PTHR33107:SF5">
    <property type="entry name" value="KUNITZ TRYPSIN INHIBITOR 5"/>
    <property type="match status" value="1"/>
</dbReference>
<dbReference type="InterPro" id="IPR002160">
    <property type="entry name" value="Prot_inh_Kunz-lg"/>
</dbReference>
<dbReference type="STRING" id="79200.A0A161Y0J9"/>
<evidence type="ECO:0000313" key="4">
    <source>
        <dbReference type="EMBL" id="WOG93625.1"/>
    </source>
</evidence>
<evidence type="ECO:0000313" key="3">
    <source>
        <dbReference type="EMBL" id="KZN02657.1"/>
    </source>
</evidence>
<reference evidence="4" key="2">
    <citation type="submission" date="2022-03" db="EMBL/GenBank/DDBJ databases">
        <title>Draft title - Genomic analysis of global carrot germplasm unveils the trajectory of domestication and the origin of high carotenoid orange carrot.</title>
        <authorList>
            <person name="Iorizzo M."/>
            <person name="Ellison S."/>
            <person name="Senalik D."/>
            <person name="Macko-Podgorni A."/>
            <person name="Grzebelus D."/>
            <person name="Bostan H."/>
            <person name="Rolling W."/>
            <person name="Curaba J."/>
            <person name="Simon P."/>
        </authorList>
    </citation>
    <scope>NUCLEOTIDE SEQUENCE</scope>
    <source>
        <tissue evidence="4">Leaf</tissue>
    </source>
</reference>
<keyword evidence="5" id="KW-1185">Reference proteome</keyword>
<dbReference type="InterPro" id="IPR011065">
    <property type="entry name" value="Kunitz_inhibitor_STI-like_sf"/>
</dbReference>
<dbReference type="OMA" id="CLAFICK"/>
<dbReference type="GO" id="GO:0004866">
    <property type="term" value="F:endopeptidase inhibitor activity"/>
    <property type="evidence" value="ECO:0007669"/>
    <property type="project" value="InterPro"/>
</dbReference>
<dbReference type="CDD" id="cd23375">
    <property type="entry name" value="beta-trefoil_STI_VvMLP-like"/>
    <property type="match status" value="1"/>
</dbReference>
<feature type="chain" id="PRO_5007829405" description="Miraculin" evidence="2">
    <location>
        <begin position="20"/>
        <end position="205"/>
    </location>
</feature>
<evidence type="ECO:0000256" key="2">
    <source>
        <dbReference type="SAM" id="SignalP"/>
    </source>
</evidence>
<dbReference type="PANTHER" id="PTHR33107">
    <property type="entry name" value="KUNITZ TRYPSIN INHIBITOR 2"/>
    <property type="match status" value="1"/>
</dbReference>
<evidence type="ECO:0008006" key="6">
    <source>
        <dbReference type="Google" id="ProtNLM"/>
    </source>
</evidence>
<reference evidence="3" key="1">
    <citation type="journal article" date="2016" name="Nat. Genet.">
        <title>A high-quality carrot genome assembly provides new insights into carotenoid accumulation and asterid genome evolution.</title>
        <authorList>
            <person name="Iorizzo M."/>
            <person name="Ellison S."/>
            <person name="Senalik D."/>
            <person name="Zeng P."/>
            <person name="Satapoomin P."/>
            <person name="Huang J."/>
            <person name="Bowman M."/>
            <person name="Iovene M."/>
            <person name="Sanseverino W."/>
            <person name="Cavagnaro P."/>
            <person name="Yildiz M."/>
            <person name="Macko-Podgorni A."/>
            <person name="Moranska E."/>
            <person name="Grzebelus E."/>
            <person name="Grzebelus D."/>
            <person name="Ashrafi H."/>
            <person name="Zheng Z."/>
            <person name="Cheng S."/>
            <person name="Spooner D."/>
            <person name="Van Deynze A."/>
            <person name="Simon P."/>
        </authorList>
    </citation>
    <scope>NUCLEOTIDE SEQUENCE [LARGE SCALE GENOMIC DNA]</scope>
    <source>
        <tissue evidence="3">Leaf</tissue>
    </source>
</reference>
<keyword evidence="2" id="KW-0732">Signal</keyword>